<organism evidence="1 2">
    <name type="scientific">Candidatus Protochlamydia amoebophila</name>
    <dbReference type="NCBI Taxonomy" id="362787"/>
    <lineage>
        <taxon>Bacteria</taxon>
        <taxon>Pseudomonadati</taxon>
        <taxon>Chlamydiota</taxon>
        <taxon>Chlamydiia</taxon>
        <taxon>Parachlamydiales</taxon>
        <taxon>Parachlamydiaceae</taxon>
        <taxon>Candidatus Protochlamydia</taxon>
    </lineage>
</organism>
<gene>
    <name evidence="1" type="ORF">DB44_GT00010</name>
</gene>
<dbReference type="AlphaFoldDB" id="A0A0C1JTW8"/>
<reference evidence="1 2" key="1">
    <citation type="journal article" date="2014" name="Mol. Biol. Evol.">
        <title>Massive expansion of Ubiquitination-related gene families within the Chlamydiae.</title>
        <authorList>
            <person name="Domman D."/>
            <person name="Collingro A."/>
            <person name="Lagkouvardos I."/>
            <person name="Gehre L."/>
            <person name="Weinmaier T."/>
            <person name="Rattei T."/>
            <person name="Subtil A."/>
            <person name="Horn M."/>
        </authorList>
    </citation>
    <scope>NUCLEOTIDE SEQUENCE [LARGE SCALE GENOMIC DNA]</scope>
    <source>
        <strain evidence="1 2">EI2</strain>
    </source>
</reference>
<protein>
    <submittedName>
        <fullName evidence="1">Uncharacterized protein</fullName>
    </submittedName>
</protein>
<proteinExistence type="predicted"/>
<accession>A0A0C1JTW8</accession>
<name>A0A0C1JTW8_9BACT</name>
<dbReference type="EMBL" id="JSAN01000162">
    <property type="protein sequence ID" value="KIC70667.1"/>
    <property type="molecule type" value="Genomic_DNA"/>
</dbReference>
<evidence type="ECO:0000313" key="2">
    <source>
        <dbReference type="Proteomes" id="UP000031465"/>
    </source>
</evidence>
<evidence type="ECO:0000313" key="1">
    <source>
        <dbReference type="EMBL" id="KIC70667.1"/>
    </source>
</evidence>
<comment type="caution">
    <text evidence="1">The sequence shown here is derived from an EMBL/GenBank/DDBJ whole genome shotgun (WGS) entry which is preliminary data.</text>
</comment>
<dbReference type="Proteomes" id="UP000031465">
    <property type="component" value="Unassembled WGS sequence"/>
</dbReference>
<sequence>MYFVEMRNRTEWRETLTNGLPHFPWTGRGGGAGLGCERGKGRM</sequence>